<gene>
    <name evidence="1" type="ORF">BKM31_41200</name>
</gene>
<sequence length="75" mass="8069">MNRQAADVAGTAPGREGVGATRVIAPDGRIVAEPGGRAVPELVVAEIEVGSESMLARWDVRRNPAIFRRWQESQS</sequence>
<accession>A0A1V0AA03</accession>
<dbReference type="Proteomes" id="UP000190797">
    <property type="component" value="Chromosome"/>
</dbReference>
<protein>
    <recommendedName>
        <fullName evidence="3">CN hydrolase domain-containing protein</fullName>
    </recommendedName>
</protein>
<evidence type="ECO:0008006" key="3">
    <source>
        <dbReference type="Google" id="ProtNLM"/>
    </source>
</evidence>
<dbReference type="OrthoDB" id="4008466at2"/>
<dbReference type="RefSeq" id="WP_080043332.1">
    <property type="nucleotide sequence ID" value="NZ_CP017717.1"/>
</dbReference>
<reference evidence="2" key="1">
    <citation type="journal article" date="2017" name="Med. Chem. Commun.">
        <title>Nonomuraea sp. ATCC 55076 harbours the largest actinomycete chromosome to date and the kistamicin biosynthetic gene cluster.</title>
        <authorList>
            <person name="Nazari B."/>
            <person name="Forneris C.C."/>
            <person name="Gibson M.I."/>
            <person name="Moon K."/>
            <person name="Schramma K.R."/>
            <person name="Seyedsayamdost M.R."/>
        </authorList>
    </citation>
    <scope>NUCLEOTIDE SEQUENCE [LARGE SCALE GENOMIC DNA]</scope>
    <source>
        <strain evidence="2">ATCC 55076</strain>
    </source>
</reference>
<dbReference type="EMBL" id="CP017717">
    <property type="protein sequence ID" value="AQZ67021.1"/>
    <property type="molecule type" value="Genomic_DNA"/>
</dbReference>
<name>A0A1V0AA03_9ACTN</name>
<dbReference type="InterPro" id="IPR036526">
    <property type="entry name" value="C-N_Hydrolase_sf"/>
</dbReference>
<dbReference type="KEGG" id="noa:BKM31_41200"/>
<evidence type="ECO:0000313" key="1">
    <source>
        <dbReference type="EMBL" id="AQZ67021.1"/>
    </source>
</evidence>
<organism evidence="1 2">
    <name type="scientific">[Actinomadura] parvosata subsp. kistnae</name>
    <dbReference type="NCBI Taxonomy" id="1909395"/>
    <lineage>
        <taxon>Bacteria</taxon>
        <taxon>Bacillati</taxon>
        <taxon>Actinomycetota</taxon>
        <taxon>Actinomycetes</taxon>
        <taxon>Streptosporangiales</taxon>
        <taxon>Streptosporangiaceae</taxon>
        <taxon>Nonomuraea</taxon>
    </lineage>
</organism>
<evidence type="ECO:0000313" key="2">
    <source>
        <dbReference type="Proteomes" id="UP000190797"/>
    </source>
</evidence>
<keyword evidence="2" id="KW-1185">Reference proteome</keyword>
<dbReference type="STRING" id="1909395.BKM31_41200"/>
<proteinExistence type="predicted"/>
<dbReference type="AlphaFoldDB" id="A0A1V0AA03"/>
<dbReference type="SUPFAM" id="SSF56317">
    <property type="entry name" value="Carbon-nitrogen hydrolase"/>
    <property type="match status" value="1"/>
</dbReference>